<dbReference type="GeneID" id="82932933"/>
<dbReference type="Gene3D" id="3.10.20.730">
    <property type="entry name" value="RNAP, epsilon subunit-like"/>
    <property type="match status" value="1"/>
</dbReference>
<dbReference type="GO" id="GO:0003677">
    <property type="term" value="F:DNA binding"/>
    <property type="evidence" value="ECO:0007669"/>
    <property type="project" value="UniProtKB-UniRule"/>
</dbReference>
<organism evidence="6 7">
    <name type="scientific">Limosilactobacillus ingluviei DSM 15946</name>
    <dbReference type="NCBI Taxonomy" id="1423760"/>
    <lineage>
        <taxon>Bacteria</taxon>
        <taxon>Bacillati</taxon>
        <taxon>Bacillota</taxon>
        <taxon>Bacilli</taxon>
        <taxon>Lactobacillales</taxon>
        <taxon>Lactobacillaceae</taxon>
        <taxon>Limosilactobacillus</taxon>
    </lineage>
</organism>
<keyword evidence="1 5" id="KW-0240">DNA-directed RNA polymerase</keyword>
<comment type="caution">
    <text evidence="6">The sequence shown here is derived from an EMBL/GenBank/DDBJ whole genome shotgun (WGS) entry which is preliminary data.</text>
</comment>
<dbReference type="GO" id="GO:0006351">
    <property type="term" value="P:DNA-templated transcription"/>
    <property type="evidence" value="ECO:0007669"/>
    <property type="project" value="UniProtKB-UniRule"/>
</dbReference>
<evidence type="ECO:0000256" key="3">
    <source>
        <dbReference type="ARBA" id="ARBA00022695"/>
    </source>
</evidence>
<dbReference type="Proteomes" id="UP000050816">
    <property type="component" value="Unassembled WGS sequence"/>
</dbReference>
<evidence type="ECO:0000256" key="5">
    <source>
        <dbReference type="HAMAP-Rule" id="MF_01553"/>
    </source>
</evidence>
<evidence type="ECO:0000313" key="6">
    <source>
        <dbReference type="EMBL" id="KRL90536.1"/>
    </source>
</evidence>
<dbReference type="EMBL" id="AZFK01000029">
    <property type="protein sequence ID" value="KRL90536.1"/>
    <property type="molecule type" value="Genomic_DNA"/>
</dbReference>
<accession>A0A0R1UHI1</accession>
<name>A0A0R1UHI1_9LACO</name>
<sequence length="70" mass="8259">MTFKIYFQPDKTMTPRRENTQSIYVEAESEAAARQLVEANTEYNIEYIELLNDKALEYEKQSPAFKLTTF</sequence>
<dbReference type="Pfam" id="PF07288">
    <property type="entry name" value="RpoY"/>
    <property type="match status" value="1"/>
</dbReference>
<comment type="catalytic activity">
    <reaction evidence="5">
        <text>RNA(n) + a ribonucleoside 5'-triphosphate = RNA(n+1) + diphosphate</text>
        <dbReference type="Rhea" id="RHEA:21248"/>
        <dbReference type="Rhea" id="RHEA-COMP:14527"/>
        <dbReference type="Rhea" id="RHEA-COMP:17342"/>
        <dbReference type="ChEBI" id="CHEBI:33019"/>
        <dbReference type="ChEBI" id="CHEBI:61557"/>
        <dbReference type="ChEBI" id="CHEBI:140395"/>
        <dbReference type="EC" id="2.7.7.6"/>
    </reaction>
</comment>
<comment type="subunit">
    <text evidence="5">RNAP is composed of a core of 2 alpha, a beta and a beta' subunit. The core is associated with a delta subunit, and at least one of epsilon or omega. When a sigma factor is associated with the core the holoenzyme is formed, which can initiate transcription.</text>
</comment>
<evidence type="ECO:0000256" key="1">
    <source>
        <dbReference type="ARBA" id="ARBA00022478"/>
    </source>
</evidence>
<keyword evidence="3 5" id="KW-0548">Nucleotidyltransferase</keyword>
<keyword evidence="2 5" id="KW-0808">Transferase</keyword>
<dbReference type="RefSeq" id="WP_019205125.1">
    <property type="nucleotide sequence ID" value="NZ_AZFK01000029.1"/>
</dbReference>
<dbReference type="GO" id="GO:0000428">
    <property type="term" value="C:DNA-directed RNA polymerase complex"/>
    <property type="evidence" value="ECO:0007669"/>
    <property type="project" value="UniProtKB-KW"/>
</dbReference>
<dbReference type="InterPro" id="IPR009907">
    <property type="entry name" value="RpoY"/>
</dbReference>
<dbReference type="AlphaFoldDB" id="A0A0R1UHI1"/>
<comment type="similarity">
    <text evidence="5">Belongs to the RNA polymerase subunit epsilon family.</text>
</comment>
<dbReference type="HAMAP" id="MF_01553">
    <property type="entry name" value="RNApol_bact_RpoY"/>
    <property type="match status" value="1"/>
</dbReference>
<protein>
    <recommendedName>
        <fullName evidence="5">DNA-directed RNA polymerase subunit epsilon</fullName>
        <shortName evidence="5">RNAP epsilon subunit</shortName>
        <ecNumber evidence="5">2.7.7.6</ecNumber>
    </recommendedName>
    <alternativeName>
        <fullName evidence="5">RNA polymerase epsilon subunit</fullName>
    </alternativeName>
    <alternativeName>
        <fullName evidence="5">Transcriptase subunit epsilon</fullName>
    </alternativeName>
</protein>
<proteinExistence type="inferred from homology"/>
<evidence type="ECO:0000256" key="2">
    <source>
        <dbReference type="ARBA" id="ARBA00022679"/>
    </source>
</evidence>
<comment type="function">
    <text evidence="5">A non-essential component of RNA polymerase (RNAP).</text>
</comment>
<dbReference type="EC" id="2.7.7.6" evidence="5"/>
<evidence type="ECO:0000313" key="7">
    <source>
        <dbReference type="Proteomes" id="UP000050816"/>
    </source>
</evidence>
<dbReference type="PATRIC" id="fig|1423760.3.peg.1410"/>
<gene>
    <name evidence="5" type="primary">rpoY</name>
    <name evidence="6" type="ORF">FC43_GL001341</name>
</gene>
<dbReference type="NCBIfam" id="NF010188">
    <property type="entry name" value="PRK13667.1"/>
    <property type="match status" value="1"/>
</dbReference>
<evidence type="ECO:0000256" key="4">
    <source>
        <dbReference type="ARBA" id="ARBA00023163"/>
    </source>
</evidence>
<keyword evidence="4 5" id="KW-0804">Transcription</keyword>
<dbReference type="GO" id="GO:0003899">
    <property type="term" value="F:DNA-directed RNA polymerase activity"/>
    <property type="evidence" value="ECO:0007669"/>
    <property type="project" value="UniProtKB-UniRule"/>
</dbReference>
<reference evidence="6 7" key="1">
    <citation type="journal article" date="2015" name="Genome Announc.">
        <title>Expanding the biotechnology potential of lactobacilli through comparative genomics of 213 strains and associated genera.</title>
        <authorList>
            <person name="Sun Z."/>
            <person name="Harris H.M."/>
            <person name="McCann A."/>
            <person name="Guo C."/>
            <person name="Argimon S."/>
            <person name="Zhang W."/>
            <person name="Yang X."/>
            <person name="Jeffery I.B."/>
            <person name="Cooney J.C."/>
            <person name="Kagawa T.F."/>
            <person name="Liu W."/>
            <person name="Song Y."/>
            <person name="Salvetti E."/>
            <person name="Wrobel A."/>
            <person name="Rasinkangas P."/>
            <person name="Parkhill J."/>
            <person name="Rea M.C."/>
            <person name="O'Sullivan O."/>
            <person name="Ritari J."/>
            <person name="Douillard F.P."/>
            <person name="Paul Ross R."/>
            <person name="Yang R."/>
            <person name="Briner A.E."/>
            <person name="Felis G.E."/>
            <person name="de Vos W.M."/>
            <person name="Barrangou R."/>
            <person name="Klaenhammer T.R."/>
            <person name="Caufield P.W."/>
            <person name="Cui Y."/>
            <person name="Zhang H."/>
            <person name="O'Toole P.W."/>
        </authorList>
    </citation>
    <scope>NUCLEOTIDE SEQUENCE [LARGE SCALE GENOMIC DNA]</scope>
    <source>
        <strain evidence="6 7">DSM 15946</strain>
    </source>
</reference>